<feature type="domain" description="Metallo-beta-lactamase" evidence="1">
    <location>
        <begin position="8"/>
        <end position="198"/>
    </location>
</feature>
<dbReference type="PANTHER" id="PTHR43546">
    <property type="entry name" value="UPF0173 METAL-DEPENDENT HYDROLASE MJ1163-RELATED"/>
    <property type="match status" value="1"/>
</dbReference>
<evidence type="ECO:0000313" key="3">
    <source>
        <dbReference type="Proteomes" id="UP000647416"/>
    </source>
</evidence>
<dbReference type="InterPro" id="IPR050114">
    <property type="entry name" value="UPF0173_UPF0282_UlaG_hydrolase"/>
</dbReference>
<dbReference type="SUPFAM" id="SSF56281">
    <property type="entry name" value="Metallo-hydrolase/oxidoreductase"/>
    <property type="match status" value="1"/>
</dbReference>
<dbReference type="PANTHER" id="PTHR43546:SF8">
    <property type="entry name" value="METALLO-BETA-LACTAMASE DOMAIN-CONTAINING PROTEIN"/>
    <property type="match status" value="1"/>
</dbReference>
<dbReference type="Gene3D" id="3.60.15.10">
    <property type="entry name" value="Ribonuclease Z/Hydroxyacylglutathione hydrolase-like"/>
    <property type="match status" value="1"/>
</dbReference>
<protein>
    <submittedName>
        <fullName evidence="2">MBL fold metallo-hydrolase</fullName>
    </submittedName>
</protein>
<dbReference type="EMBL" id="JACRTE010000006">
    <property type="protein sequence ID" value="MBC8596578.1"/>
    <property type="molecule type" value="Genomic_DNA"/>
</dbReference>
<reference evidence="2" key="1">
    <citation type="submission" date="2020-08" db="EMBL/GenBank/DDBJ databases">
        <title>Genome public.</title>
        <authorList>
            <person name="Liu C."/>
            <person name="Sun Q."/>
        </authorList>
    </citation>
    <scope>NUCLEOTIDE SEQUENCE</scope>
    <source>
        <strain evidence="2">NSJ-50</strain>
    </source>
</reference>
<dbReference type="RefSeq" id="WP_262432038.1">
    <property type="nucleotide sequence ID" value="NZ_JACRTE010000006.1"/>
</dbReference>
<comment type="caution">
    <text evidence="2">The sequence shown here is derived from an EMBL/GenBank/DDBJ whole genome shotgun (WGS) entry which is preliminary data.</text>
</comment>
<dbReference type="Proteomes" id="UP000647416">
    <property type="component" value="Unassembled WGS sequence"/>
</dbReference>
<dbReference type="InterPro" id="IPR036866">
    <property type="entry name" value="RibonucZ/Hydroxyglut_hydro"/>
</dbReference>
<dbReference type="SMART" id="SM00849">
    <property type="entry name" value="Lactamase_B"/>
    <property type="match status" value="1"/>
</dbReference>
<organism evidence="2 3">
    <name type="scientific">Qingrenia yutianensis</name>
    <dbReference type="NCBI Taxonomy" id="2763676"/>
    <lineage>
        <taxon>Bacteria</taxon>
        <taxon>Bacillati</taxon>
        <taxon>Bacillota</taxon>
        <taxon>Clostridia</taxon>
        <taxon>Eubacteriales</taxon>
        <taxon>Oscillospiraceae</taxon>
        <taxon>Qingrenia</taxon>
    </lineage>
</organism>
<accession>A0A926IU96</accession>
<gene>
    <name evidence="2" type="ORF">H8706_06805</name>
</gene>
<evidence type="ECO:0000259" key="1">
    <source>
        <dbReference type="SMART" id="SM00849"/>
    </source>
</evidence>
<proteinExistence type="predicted"/>
<dbReference type="Pfam" id="PF12706">
    <property type="entry name" value="Lactamase_B_2"/>
    <property type="match status" value="1"/>
</dbReference>
<keyword evidence="3" id="KW-1185">Reference proteome</keyword>
<evidence type="ECO:0000313" key="2">
    <source>
        <dbReference type="EMBL" id="MBC8596578.1"/>
    </source>
</evidence>
<sequence>MMKITYLGQAGLLFDNGKIKIMTDPYLSNSVVRVNPRNYRRVPADESFLKIVPDVLVLTHNHLDHTDPDTLVHYICGEKSVTVLAPEAAFEEARKIGNKNQNYVKFNRHTEWTQDGVKFTSVLAAHSDPHPIGVIIDDGEKKYYITGDTLYNTDIFGDIPDGIDVLFMPVNGLGNNMNKTDAARFAKKINAKKVVPYHVGMFDDMTAEDLDVENKVIPTIYKEIEL</sequence>
<dbReference type="InterPro" id="IPR001279">
    <property type="entry name" value="Metallo-B-lactamas"/>
</dbReference>
<name>A0A926IU96_9FIRM</name>
<dbReference type="AlphaFoldDB" id="A0A926IU96"/>